<dbReference type="EMBL" id="JABSNO010000037">
    <property type="protein sequence ID" value="NRS94016.1"/>
    <property type="molecule type" value="Genomic_DNA"/>
</dbReference>
<keyword evidence="3" id="KW-1185">Reference proteome</keyword>
<evidence type="ECO:0000313" key="3">
    <source>
        <dbReference type="Proteomes" id="UP000610746"/>
    </source>
</evidence>
<reference evidence="2" key="1">
    <citation type="submission" date="2020-05" db="EMBL/GenBank/DDBJ databases">
        <title>Genomic Encyclopedia of Type Strains, Phase IV (KMG-V): Genome sequencing to study the core and pangenomes of soil and plant-associated prokaryotes.</title>
        <authorList>
            <person name="Whitman W."/>
        </authorList>
    </citation>
    <scope>NUCLEOTIDE SEQUENCE</scope>
    <source>
        <strain evidence="2">16F</strain>
    </source>
</reference>
<dbReference type="Proteomes" id="UP000610746">
    <property type="component" value="Unassembled WGS sequence"/>
</dbReference>
<sequence>MLILKTFAALVLSIILLSCKTTTIAAVETENLERYGDCVENLTFKKKYFENISKVDSLMNVGASRLGKDKSLGFISTYTYVDWASMANYSRSYTGGAYEKDRKGWILWYDLKKCINIQFKK</sequence>
<comment type="caution">
    <text evidence="2">The sequence shown here is derived from an EMBL/GenBank/DDBJ whole genome shotgun (WGS) entry which is preliminary data.</text>
</comment>
<evidence type="ECO:0000256" key="1">
    <source>
        <dbReference type="SAM" id="SignalP"/>
    </source>
</evidence>
<evidence type="ECO:0008006" key="4">
    <source>
        <dbReference type="Google" id="ProtNLM"/>
    </source>
</evidence>
<organism evidence="2 3">
    <name type="scientific">Frigoriflavimonas asaccharolytica</name>
    <dbReference type="NCBI Taxonomy" id="2735899"/>
    <lineage>
        <taxon>Bacteria</taxon>
        <taxon>Pseudomonadati</taxon>
        <taxon>Bacteroidota</taxon>
        <taxon>Flavobacteriia</taxon>
        <taxon>Flavobacteriales</taxon>
        <taxon>Weeksellaceae</taxon>
        <taxon>Frigoriflavimonas</taxon>
    </lineage>
</organism>
<accession>A0A8J8GA27</accession>
<dbReference type="PROSITE" id="PS51257">
    <property type="entry name" value="PROKAR_LIPOPROTEIN"/>
    <property type="match status" value="1"/>
</dbReference>
<dbReference type="AlphaFoldDB" id="A0A8J8GA27"/>
<proteinExistence type="predicted"/>
<evidence type="ECO:0000313" key="2">
    <source>
        <dbReference type="EMBL" id="NRS94016.1"/>
    </source>
</evidence>
<keyword evidence="1" id="KW-0732">Signal</keyword>
<protein>
    <recommendedName>
        <fullName evidence="4">Lipoprotein</fullName>
    </recommendedName>
</protein>
<dbReference type="RefSeq" id="WP_173780552.1">
    <property type="nucleotide sequence ID" value="NZ_JABSNO010000037.1"/>
</dbReference>
<feature type="chain" id="PRO_5035167273" description="Lipoprotein" evidence="1">
    <location>
        <begin position="26"/>
        <end position="121"/>
    </location>
</feature>
<feature type="signal peptide" evidence="1">
    <location>
        <begin position="1"/>
        <end position="25"/>
    </location>
</feature>
<gene>
    <name evidence="2" type="ORF">HNQ03_003111</name>
</gene>
<name>A0A8J8GA27_9FLAO</name>